<dbReference type="InterPro" id="IPR037922">
    <property type="entry name" value="MSL2"/>
</dbReference>
<dbReference type="SMART" id="SM01114">
    <property type="entry name" value="CXC"/>
    <property type="match status" value="1"/>
</dbReference>
<dbReference type="Gene3D" id="3.30.40.10">
    <property type="entry name" value="Zinc/RING finger domain, C3HC4 (zinc finger)"/>
    <property type="match status" value="1"/>
</dbReference>
<dbReference type="GO" id="GO:0016567">
    <property type="term" value="P:protein ubiquitination"/>
    <property type="evidence" value="ECO:0007669"/>
    <property type="project" value="TreeGrafter"/>
</dbReference>
<dbReference type="CDD" id="cd13122">
    <property type="entry name" value="MSL2_CXC"/>
    <property type="match status" value="1"/>
</dbReference>
<dbReference type="AlphaFoldDB" id="A0A9P0BFJ0"/>
<proteinExistence type="inferred from homology"/>
<organism evidence="3 4">
    <name type="scientific">Brassicogethes aeneus</name>
    <name type="common">Rape pollen beetle</name>
    <name type="synonym">Meligethes aeneus</name>
    <dbReference type="NCBI Taxonomy" id="1431903"/>
    <lineage>
        <taxon>Eukaryota</taxon>
        <taxon>Metazoa</taxon>
        <taxon>Ecdysozoa</taxon>
        <taxon>Arthropoda</taxon>
        <taxon>Hexapoda</taxon>
        <taxon>Insecta</taxon>
        <taxon>Pterygota</taxon>
        <taxon>Neoptera</taxon>
        <taxon>Endopterygota</taxon>
        <taxon>Coleoptera</taxon>
        <taxon>Polyphaga</taxon>
        <taxon>Cucujiformia</taxon>
        <taxon>Nitidulidae</taxon>
        <taxon>Meligethinae</taxon>
        <taxon>Brassicogethes</taxon>
    </lineage>
</organism>
<evidence type="ECO:0000313" key="3">
    <source>
        <dbReference type="EMBL" id="CAH0562148.1"/>
    </source>
</evidence>
<sequence>MAKMNSTSLYVTTTQIIMKSEPNNPSTWQDLYRLVPYLRNSLCCVVCGNLLVDPLTPEMGRCQHHLCRRCKGGRKKIKPACAWCKDCKDYTENKSLRILLQCYKKMCSSLITSPIFNGLKEQASKSQATGVERGASNLILLIREGASFHDEYKSSGGLPKSAYSILPCVYTNSSTQTLQPSTTSDSSKNVVINTNNVQNRTSLYSVLYAGTGNKITIKRKPKDTPDVKTRCIPIKKEIGEKAVFKKPPSKCNIKPKRGCRCGNATATPGKLTCCGQRCPCYVEGKACIECKCRGCRNPHRPDGNKVRPHIPEISQIQYMPSQQMQQTAIVEQDLYRDMHNVVKMSDLDSQFGSFENSGQRYKTYKGVLNPMALSTNLLLNGPMIEEDDEESEITVV</sequence>
<dbReference type="EMBL" id="OV121139">
    <property type="protein sequence ID" value="CAH0562148.1"/>
    <property type="molecule type" value="Genomic_DNA"/>
</dbReference>
<evidence type="ECO:0000313" key="4">
    <source>
        <dbReference type="Proteomes" id="UP001154078"/>
    </source>
</evidence>
<gene>
    <name evidence="3" type="ORF">MELIAE_LOCUS11349</name>
</gene>
<dbReference type="InterPro" id="IPR013083">
    <property type="entry name" value="Znf_RING/FYVE/PHD"/>
</dbReference>
<dbReference type="OrthoDB" id="10012174at2759"/>
<dbReference type="InterPro" id="IPR032049">
    <property type="entry name" value="Msl2-CXC"/>
</dbReference>
<feature type="domain" description="CXC MSL2-type" evidence="2">
    <location>
        <begin position="254"/>
        <end position="305"/>
    </location>
</feature>
<evidence type="ECO:0000256" key="1">
    <source>
        <dbReference type="PROSITE-ProRule" id="PRU01396"/>
    </source>
</evidence>
<dbReference type="Pfam" id="PF16685">
    <property type="entry name" value="zf-RING_10"/>
    <property type="match status" value="1"/>
</dbReference>
<protein>
    <recommendedName>
        <fullName evidence="2">CXC MSL2-type domain-containing protein</fullName>
    </recommendedName>
</protein>
<dbReference type="PROSITE" id="PS52051">
    <property type="entry name" value="CXC_MSL2"/>
    <property type="match status" value="1"/>
</dbReference>
<dbReference type="Pfam" id="PF16682">
    <property type="entry name" value="MSL2-CXC"/>
    <property type="match status" value="1"/>
</dbReference>
<dbReference type="InterPro" id="IPR033467">
    <property type="entry name" value="Tesmin/TSO1-like_CXC"/>
</dbReference>
<accession>A0A9P0BFJ0</accession>
<dbReference type="Proteomes" id="UP001154078">
    <property type="component" value="Chromosome 8"/>
</dbReference>
<name>A0A9P0BFJ0_BRAAE</name>
<dbReference type="PANTHER" id="PTHR16048">
    <property type="entry name" value="MSL2-RELATED"/>
    <property type="match status" value="1"/>
</dbReference>
<dbReference type="GO" id="GO:0061630">
    <property type="term" value="F:ubiquitin protein ligase activity"/>
    <property type="evidence" value="ECO:0007669"/>
    <property type="project" value="InterPro"/>
</dbReference>
<comment type="similarity">
    <text evidence="1">Belongs to the MSL2 family.</text>
</comment>
<keyword evidence="1" id="KW-0158">Chromosome</keyword>
<evidence type="ECO:0000259" key="2">
    <source>
        <dbReference type="PROSITE" id="PS52051"/>
    </source>
</evidence>
<dbReference type="PANTHER" id="PTHR16048:SF3">
    <property type="entry name" value="E3 UBIQUITIN-PROTEIN LIGASE MSL2"/>
    <property type="match status" value="1"/>
</dbReference>
<dbReference type="InterPro" id="IPR032043">
    <property type="entry name" value="Msl2_Znf-RING"/>
</dbReference>
<reference evidence="3" key="1">
    <citation type="submission" date="2021-12" db="EMBL/GenBank/DDBJ databases">
        <authorList>
            <person name="King R."/>
        </authorList>
    </citation>
    <scope>NUCLEOTIDE SEQUENCE</scope>
</reference>
<dbReference type="GO" id="GO:0072487">
    <property type="term" value="C:MSL complex"/>
    <property type="evidence" value="ECO:0007669"/>
    <property type="project" value="UniProtKB-UniRule"/>
</dbReference>
<keyword evidence="1" id="KW-0539">Nucleus</keyword>
<keyword evidence="4" id="KW-1185">Reference proteome</keyword>